<evidence type="ECO:0000313" key="12">
    <source>
        <dbReference type="Proteomes" id="UP000503447"/>
    </source>
</evidence>
<dbReference type="InterPro" id="IPR019818">
    <property type="entry name" value="IsoCit/isopropylmalate_DH_CS"/>
</dbReference>
<organism evidence="11 12">
    <name type="scientific">Frigoriglobus tundricola</name>
    <dbReference type="NCBI Taxonomy" id="2774151"/>
    <lineage>
        <taxon>Bacteria</taxon>
        <taxon>Pseudomonadati</taxon>
        <taxon>Planctomycetota</taxon>
        <taxon>Planctomycetia</taxon>
        <taxon>Gemmatales</taxon>
        <taxon>Gemmataceae</taxon>
        <taxon>Frigoriglobus</taxon>
    </lineage>
</organism>
<gene>
    <name evidence="11" type="ORF">FTUN_3720</name>
</gene>
<evidence type="ECO:0000256" key="7">
    <source>
        <dbReference type="ARBA" id="ARBA00023027"/>
    </source>
</evidence>
<proteinExistence type="inferred from homology"/>
<dbReference type="SMART" id="SM01329">
    <property type="entry name" value="Iso_dh"/>
    <property type="match status" value="1"/>
</dbReference>
<dbReference type="Pfam" id="PF00180">
    <property type="entry name" value="Iso_dh"/>
    <property type="match status" value="1"/>
</dbReference>
<evidence type="ECO:0000256" key="9">
    <source>
        <dbReference type="ARBA" id="ARBA00049301"/>
    </source>
</evidence>
<dbReference type="NCBIfam" id="TIGR02089">
    <property type="entry name" value="TTC"/>
    <property type="match status" value="1"/>
</dbReference>
<dbReference type="GO" id="GO:0000287">
    <property type="term" value="F:magnesium ion binding"/>
    <property type="evidence" value="ECO:0007669"/>
    <property type="project" value="InterPro"/>
</dbReference>
<evidence type="ECO:0000256" key="6">
    <source>
        <dbReference type="ARBA" id="ARBA00023002"/>
    </source>
</evidence>
<keyword evidence="5" id="KW-0479">Metal-binding</keyword>
<evidence type="ECO:0000256" key="2">
    <source>
        <dbReference type="ARBA" id="ARBA00001946"/>
    </source>
</evidence>
<comment type="cofactor">
    <cofactor evidence="2">
        <name>Mg(2+)</name>
        <dbReference type="ChEBI" id="CHEBI:18420"/>
    </cofactor>
</comment>
<dbReference type="InterPro" id="IPR011829">
    <property type="entry name" value="TTC_DH"/>
</dbReference>
<keyword evidence="8" id="KW-0464">Manganese</keyword>
<keyword evidence="12" id="KW-1185">Reference proteome</keyword>
<evidence type="ECO:0000256" key="5">
    <source>
        <dbReference type="ARBA" id="ARBA00022723"/>
    </source>
</evidence>
<dbReference type="Proteomes" id="UP000503447">
    <property type="component" value="Chromosome"/>
</dbReference>
<protein>
    <recommendedName>
        <fullName evidence="4">D-malate dehydrogenase (decarboxylating)</fullName>
        <ecNumber evidence="4">1.1.1.83</ecNumber>
    </recommendedName>
</protein>
<feature type="domain" description="Isopropylmalate dehydrogenase-like" evidence="10">
    <location>
        <begin position="5"/>
        <end position="349"/>
    </location>
</feature>
<keyword evidence="6 11" id="KW-0560">Oxidoreductase</keyword>
<dbReference type="PANTHER" id="PTHR43275:SF1">
    <property type="entry name" value="D-MALATE DEHYDROGENASE [DECARBOXYLATING]"/>
    <property type="match status" value="1"/>
</dbReference>
<dbReference type="KEGG" id="ftj:FTUN_3720"/>
<dbReference type="EMBL" id="CP053452">
    <property type="protein sequence ID" value="QJW96164.1"/>
    <property type="molecule type" value="Genomic_DNA"/>
</dbReference>
<evidence type="ECO:0000259" key="10">
    <source>
        <dbReference type="SMART" id="SM01329"/>
    </source>
</evidence>
<evidence type="ECO:0000256" key="3">
    <source>
        <dbReference type="ARBA" id="ARBA00007769"/>
    </source>
</evidence>
<dbReference type="PANTHER" id="PTHR43275">
    <property type="entry name" value="D-MALATE DEHYDROGENASE [DECARBOXYLATING]"/>
    <property type="match status" value="1"/>
</dbReference>
<evidence type="ECO:0000256" key="1">
    <source>
        <dbReference type="ARBA" id="ARBA00001936"/>
    </source>
</evidence>
<accession>A0A6M5YRW3</accession>
<dbReference type="PROSITE" id="PS00470">
    <property type="entry name" value="IDH_IMDH"/>
    <property type="match status" value="1"/>
</dbReference>
<sequence>MAVHRIAVIGGDGIGPEVIDQAIRAAEVAARKHDGADLQWAKLPWSTAYYKQHGRMLPEDGWDQLKAYEAILFGAVGDPSVPDKITVHELLLPMRRKYDQYVNLRPAYLFAGVPCPLAGKKPGEIDMLVYRENTEGEYAPVGGNLYPGTENQIAVQTGVFTWKGCERILRAAFEAARKRPRKKLTSITKSNAQVYGLGLWDDVFHAVRKDYTDVDSGSLLVDAAAMDFVRKPESFDVVVASNLFGDILTDLSAAVTGSIGLASSANINPTKKFPSMFEPVHGSAPDIAGKGIANPLAAVLSAALMLDHLGLAQSAAAVRAAVAHVLATGAVRTPDLGGSATTTQMGDAVVAALA</sequence>
<dbReference type="SUPFAM" id="SSF53659">
    <property type="entry name" value="Isocitrate/Isopropylmalate dehydrogenase-like"/>
    <property type="match status" value="1"/>
</dbReference>
<comment type="catalytic activity">
    <reaction evidence="9">
        <text>(R)-malate + NAD(+) = pyruvate + CO2 + NADH</text>
        <dbReference type="Rhea" id="RHEA:18365"/>
        <dbReference type="ChEBI" id="CHEBI:15361"/>
        <dbReference type="ChEBI" id="CHEBI:15588"/>
        <dbReference type="ChEBI" id="CHEBI:16526"/>
        <dbReference type="ChEBI" id="CHEBI:57540"/>
        <dbReference type="ChEBI" id="CHEBI:57945"/>
        <dbReference type="EC" id="1.1.1.83"/>
    </reaction>
</comment>
<dbReference type="GO" id="GO:0051287">
    <property type="term" value="F:NAD binding"/>
    <property type="evidence" value="ECO:0007669"/>
    <property type="project" value="InterPro"/>
</dbReference>
<dbReference type="AlphaFoldDB" id="A0A6M5YRW3"/>
<name>A0A6M5YRW3_9BACT</name>
<comment type="cofactor">
    <cofactor evidence="1">
        <name>Mn(2+)</name>
        <dbReference type="ChEBI" id="CHEBI:29035"/>
    </cofactor>
</comment>
<comment type="similarity">
    <text evidence="3">Belongs to the isocitrate and isopropylmalate dehydrogenases family.</text>
</comment>
<evidence type="ECO:0000256" key="4">
    <source>
        <dbReference type="ARBA" id="ARBA00013126"/>
    </source>
</evidence>
<keyword evidence="7" id="KW-0520">NAD</keyword>
<dbReference type="EC" id="1.1.1.83" evidence="4"/>
<dbReference type="Gene3D" id="3.40.718.10">
    <property type="entry name" value="Isopropylmalate Dehydrogenase"/>
    <property type="match status" value="1"/>
</dbReference>
<dbReference type="InterPro" id="IPR024084">
    <property type="entry name" value="IsoPropMal-DH-like_dom"/>
</dbReference>
<evidence type="ECO:0000256" key="8">
    <source>
        <dbReference type="ARBA" id="ARBA00023211"/>
    </source>
</evidence>
<dbReference type="InterPro" id="IPR050501">
    <property type="entry name" value="ICDH/IPMDH"/>
</dbReference>
<dbReference type="NCBIfam" id="NF002898">
    <property type="entry name" value="PRK03437.1"/>
    <property type="match status" value="1"/>
</dbReference>
<dbReference type="GO" id="GO:0046553">
    <property type="term" value="F:D-malate dehydrogenase (decarboxylating) (NAD+) activity"/>
    <property type="evidence" value="ECO:0007669"/>
    <property type="project" value="UniProtKB-EC"/>
</dbReference>
<dbReference type="RefSeq" id="WP_171471800.1">
    <property type="nucleotide sequence ID" value="NZ_CP053452.2"/>
</dbReference>
<evidence type="ECO:0000313" key="11">
    <source>
        <dbReference type="EMBL" id="QJW96164.1"/>
    </source>
</evidence>
<reference evidence="12" key="1">
    <citation type="submission" date="2020-05" db="EMBL/GenBank/DDBJ databases">
        <title>Frigoriglobus tundricola gen. nov., sp. nov., a psychrotolerant cellulolytic planctomycete of the family Gemmataceae with two divergent copies of 16S rRNA gene.</title>
        <authorList>
            <person name="Kulichevskaya I.S."/>
            <person name="Ivanova A.A."/>
            <person name="Naumoff D.G."/>
            <person name="Beletsky A.V."/>
            <person name="Rijpstra W.I.C."/>
            <person name="Sinninghe Damste J.S."/>
            <person name="Mardanov A.V."/>
            <person name="Ravin N.V."/>
            <person name="Dedysh S.N."/>
        </authorList>
    </citation>
    <scope>NUCLEOTIDE SEQUENCE [LARGE SCALE GENOMIC DNA]</scope>
    <source>
        <strain evidence="12">PL17</strain>
    </source>
</reference>